<evidence type="ECO:0000313" key="2">
    <source>
        <dbReference type="Proteomes" id="UP001281147"/>
    </source>
</evidence>
<keyword evidence="2" id="KW-1185">Reference proteome</keyword>
<gene>
    <name evidence="1" type="ORF">LTR37_009497</name>
</gene>
<dbReference type="Proteomes" id="UP001281147">
    <property type="component" value="Unassembled WGS sequence"/>
</dbReference>
<comment type="caution">
    <text evidence="1">The sequence shown here is derived from an EMBL/GenBank/DDBJ whole genome shotgun (WGS) entry which is preliminary data.</text>
</comment>
<protein>
    <submittedName>
        <fullName evidence="1">Uncharacterized protein</fullName>
    </submittedName>
</protein>
<sequence>MTTDSRCDFRWKEEQYPTHYVDDMQASRPPATTDTKSSLLPALSSRRQSWGETSRNEVGQGQLREPSSEAGPYVDAPNYHSRMNERRSSTVGRVTTPSSADQNSMGPWHVLPYDHRSQHQRQITDAPLTLHIPKPQGLHNVSPVPSLHTTESSAYSSVQSSRQQNPTSLPSFASFQEHAGRPDDLVEGGLAAMSSQMPCHLCAKLKPMIRDVAIAVAGLDESVQSYGNASVTKTVDFPKDSPVRAIQWILDRLSKARSDRFETTHQHRPRQYDYQPSATFRDMPPQKGSPPIPMKRLAEQWEHHELPNSKRHRSEDYSDEIQRTSSGYHAKDDRRRSIAFTSGSPPPTESAPGSAHPRAGSPGCFPRPYRTLPSPSSMAYPPSNAPSVTYGTLHSAGSPAASYQPTVSIHTASTNSVTSAHMADLQHQVTLKSLALQTLQSEYASLLQKLQREKVKTQAIEKKTGVADQEINELTTRTEELTEQVKSLETELEASESKRDSERADTAREKEQWGRMLEMSGRLHSKTSTEKQRLENENKSLIERLVAYEAEGSVRLEQASHRLTSLIGCANGSPKSTNRQPCQDHGPAPGLRPSSFPLDGSNDVATLQREVGLLNAKIGVLRSSLEEARQHNRLLGESAREVVQRSGEIGSAVDRVLQDEKPGSKPTGTEAIQHLPATSGGPPAPYKSESRPVTLTNGVTLHQPIQSSRFPPATGGRKAMQSSAAATSSAEIANMVSAARAVSPGPEELGFHVTPSNASPEELVKALGPVPSQHSAARSATELSAYLPEATEKNKPRSRGRKQQRKQSLPWIAPGVAQCFEANDGSHLGSFRPLTDHAPSPHATTGRISDYSGRSPCSRHSSPGPTLDNTSASSSASAGRRSPGQASGAREEKASLSAPVTAAIHPRPMQEQIQDSSEPTTAMPPPPPPRPA</sequence>
<proteinExistence type="predicted"/>
<reference evidence="1" key="1">
    <citation type="submission" date="2023-07" db="EMBL/GenBank/DDBJ databases">
        <title>Black Yeasts Isolated from many extreme environments.</title>
        <authorList>
            <person name="Coleine C."/>
            <person name="Stajich J.E."/>
            <person name="Selbmann L."/>
        </authorList>
    </citation>
    <scope>NUCLEOTIDE SEQUENCE</scope>
    <source>
        <strain evidence="1">CCFEE 5714</strain>
    </source>
</reference>
<organism evidence="1 2">
    <name type="scientific">Vermiconidia calcicola</name>
    <dbReference type="NCBI Taxonomy" id="1690605"/>
    <lineage>
        <taxon>Eukaryota</taxon>
        <taxon>Fungi</taxon>
        <taxon>Dikarya</taxon>
        <taxon>Ascomycota</taxon>
        <taxon>Pezizomycotina</taxon>
        <taxon>Dothideomycetes</taxon>
        <taxon>Dothideomycetidae</taxon>
        <taxon>Mycosphaerellales</taxon>
        <taxon>Extremaceae</taxon>
        <taxon>Vermiconidia</taxon>
    </lineage>
</organism>
<evidence type="ECO:0000313" key="1">
    <source>
        <dbReference type="EMBL" id="KAK3711720.1"/>
    </source>
</evidence>
<name>A0ACC3N7N7_9PEZI</name>
<dbReference type="EMBL" id="JAUTXU010000074">
    <property type="protein sequence ID" value="KAK3711720.1"/>
    <property type="molecule type" value="Genomic_DNA"/>
</dbReference>
<accession>A0ACC3N7N7</accession>